<organism evidence="13 14">
    <name type="scientific">Denticeps clupeoides</name>
    <name type="common">denticle herring</name>
    <dbReference type="NCBI Taxonomy" id="299321"/>
    <lineage>
        <taxon>Eukaryota</taxon>
        <taxon>Metazoa</taxon>
        <taxon>Chordata</taxon>
        <taxon>Craniata</taxon>
        <taxon>Vertebrata</taxon>
        <taxon>Euteleostomi</taxon>
        <taxon>Actinopterygii</taxon>
        <taxon>Neopterygii</taxon>
        <taxon>Teleostei</taxon>
        <taxon>Clupei</taxon>
        <taxon>Clupeiformes</taxon>
        <taxon>Denticipitoidei</taxon>
        <taxon>Denticipitidae</taxon>
        <taxon>Denticeps</taxon>
    </lineage>
</organism>
<keyword evidence="7" id="KW-0371">Homeobox</keyword>
<evidence type="ECO:0000259" key="11">
    <source>
        <dbReference type="SMART" id="SM00355"/>
    </source>
</evidence>
<dbReference type="InterPro" id="IPR013087">
    <property type="entry name" value="Znf_C2H2_type"/>
</dbReference>
<evidence type="ECO:0000259" key="12">
    <source>
        <dbReference type="SMART" id="SM00389"/>
    </source>
</evidence>
<feature type="domain" description="C2H2-type" evidence="11">
    <location>
        <begin position="152"/>
        <end position="175"/>
    </location>
</feature>
<keyword evidence="4" id="KW-0862">Zinc</keyword>
<dbReference type="InterPro" id="IPR009057">
    <property type="entry name" value="Homeodomain-like_sf"/>
</dbReference>
<feature type="compositionally biased region" description="Polar residues" evidence="10">
    <location>
        <begin position="803"/>
        <end position="815"/>
    </location>
</feature>
<evidence type="ECO:0000256" key="5">
    <source>
        <dbReference type="ARBA" id="ARBA00023015"/>
    </source>
</evidence>
<dbReference type="InterPro" id="IPR045762">
    <property type="entry name" value="ADNP_Znf"/>
</dbReference>
<evidence type="ECO:0000256" key="9">
    <source>
        <dbReference type="ARBA" id="ARBA00023242"/>
    </source>
</evidence>
<evidence type="ECO:0000256" key="2">
    <source>
        <dbReference type="ARBA" id="ARBA00022737"/>
    </source>
</evidence>
<evidence type="ECO:0000256" key="10">
    <source>
        <dbReference type="SAM" id="MobiDB-lite"/>
    </source>
</evidence>
<dbReference type="GO" id="GO:0010468">
    <property type="term" value="P:regulation of gene expression"/>
    <property type="evidence" value="ECO:0007669"/>
    <property type="project" value="TreeGrafter"/>
</dbReference>
<dbReference type="InterPro" id="IPR038861">
    <property type="entry name" value="ADNP/ADNP2"/>
</dbReference>
<feature type="compositionally biased region" description="Polar residues" evidence="10">
    <location>
        <begin position="833"/>
        <end position="848"/>
    </location>
</feature>
<dbReference type="Pfam" id="PF19627">
    <property type="entry name" value="ADNP_N"/>
    <property type="match status" value="1"/>
</dbReference>
<dbReference type="GO" id="GO:0008270">
    <property type="term" value="F:zinc ion binding"/>
    <property type="evidence" value="ECO:0007669"/>
    <property type="project" value="UniProtKB-KW"/>
</dbReference>
<feature type="domain" description="C2H2-type" evidence="11">
    <location>
        <begin position="204"/>
        <end position="227"/>
    </location>
</feature>
<reference evidence="13 14" key="1">
    <citation type="submission" date="2020-06" db="EMBL/GenBank/DDBJ databases">
        <authorList>
            <consortium name="Wellcome Sanger Institute Data Sharing"/>
        </authorList>
    </citation>
    <scope>NUCLEOTIDE SEQUENCE [LARGE SCALE GENOMIC DNA]</scope>
</reference>
<dbReference type="Ensembl" id="ENSDCDT00010047024.1">
    <property type="protein sequence ID" value="ENSDCDP00010037450.1"/>
    <property type="gene ID" value="ENSDCDG00010024417.1"/>
</dbReference>
<feature type="compositionally biased region" description="Basic and acidic residues" evidence="10">
    <location>
        <begin position="821"/>
        <end position="832"/>
    </location>
</feature>
<dbReference type="SUPFAM" id="SSF46689">
    <property type="entry name" value="Homeodomain-like"/>
    <property type="match status" value="1"/>
</dbReference>
<dbReference type="PANTHER" id="PTHR15740:SF1">
    <property type="entry name" value="ACTIVITY-DEPENDENT NEUROPROTECTOR HOMEOBOX PROTEIN"/>
    <property type="match status" value="1"/>
</dbReference>
<dbReference type="SMART" id="SM00355">
    <property type="entry name" value="ZnF_C2H2"/>
    <property type="match status" value="8"/>
</dbReference>
<evidence type="ECO:0000313" key="14">
    <source>
        <dbReference type="Proteomes" id="UP000694580"/>
    </source>
</evidence>
<reference evidence="13" key="3">
    <citation type="submission" date="2025-09" db="UniProtKB">
        <authorList>
            <consortium name="Ensembl"/>
        </authorList>
    </citation>
    <scope>IDENTIFICATION</scope>
</reference>
<gene>
    <name evidence="13" type="primary">adnpa</name>
</gene>
<keyword evidence="14" id="KW-1185">Reference proteome</keyword>
<evidence type="ECO:0000313" key="13">
    <source>
        <dbReference type="Ensembl" id="ENSDCDP00010037450.1"/>
    </source>
</evidence>
<feature type="domain" description="C2H2-type" evidence="11">
    <location>
        <begin position="390"/>
        <end position="411"/>
    </location>
</feature>
<feature type="domain" description="C2H2-type" evidence="11">
    <location>
        <begin position="325"/>
        <end position="347"/>
    </location>
</feature>
<keyword evidence="2" id="KW-0677">Repeat</keyword>
<evidence type="ECO:0000256" key="6">
    <source>
        <dbReference type="ARBA" id="ARBA00023125"/>
    </source>
</evidence>
<accession>A0AAY4CW25</accession>
<dbReference type="PANTHER" id="PTHR15740">
    <property type="entry name" value="NEUROPROTECTIVE PEPTIDE-CONTAINING PROTEIN"/>
    <property type="match status" value="1"/>
</dbReference>
<feature type="domain" description="C2H2-type" evidence="11">
    <location>
        <begin position="488"/>
        <end position="513"/>
    </location>
</feature>
<feature type="region of interest" description="Disordered" evidence="10">
    <location>
        <begin position="803"/>
        <end position="848"/>
    </location>
</feature>
<keyword evidence="9" id="KW-0539">Nucleus</keyword>
<dbReference type="GeneTree" id="ENSGT00530000063631"/>
<evidence type="ECO:0000256" key="8">
    <source>
        <dbReference type="ARBA" id="ARBA00023163"/>
    </source>
</evidence>
<dbReference type="CDD" id="cd00086">
    <property type="entry name" value="homeodomain"/>
    <property type="match status" value="1"/>
</dbReference>
<proteinExistence type="predicted"/>
<feature type="domain" description="Homeobox" evidence="12">
    <location>
        <begin position="631"/>
        <end position="693"/>
    </location>
</feature>
<keyword evidence="8" id="KW-0804">Transcription</keyword>
<keyword evidence="5" id="KW-0805">Transcription regulation</keyword>
<dbReference type="InterPro" id="IPR001356">
    <property type="entry name" value="HD"/>
</dbReference>
<keyword evidence="3" id="KW-0863">Zinc-finger</keyword>
<evidence type="ECO:0000256" key="1">
    <source>
        <dbReference type="ARBA" id="ARBA00022723"/>
    </source>
</evidence>
<dbReference type="SMART" id="SM00389">
    <property type="entry name" value="HOX"/>
    <property type="match status" value="1"/>
</dbReference>
<dbReference type="Gene3D" id="1.10.10.60">
    <property type="entry name" value="Homeodomain-like"/>
    <property type="match status" value="1"/>
</dbReference>
<feature type="domain" description="C2H2-type" evidence="11">
    <location>
        <begin position="367"/>
        <end position="388"/>
    </location>
</feature>
<sequence>MFQLPVNNLGRIRKARKGVKKVLSDIGLEYCKEHVEDFKEFGPDDNYVNSFSWEDVCPWYPQKTQDYRSKLFCCSECPFASKYFSGYKNHFRNVHREDYEKRILLNCSYCMYTGNKRALEIHVRLFHASNSAHHQSQARQMGVKDGSQQSVYYCKRCSFQDALYNVVRRHIYREHFQHLATAYIATGPESMPNSDGLFNPFNVIKCKSCEFTPHSYEALVQHVVEYHEKFGRQVTLMIGHKNIPVSRPHPHAGSVTPVHVWSSQATQQVSRLGMPKIGALQGVDQPKHVPVGVQLSTGALVFGACDRKVVKKPPSVSTAQTQKWKVCTVCSQLFPENTYSAHFEKEHQAEKVRVMAKYIMKIHNFTSKCLYCNRYLPSDTLLSHLLIHGVSCPVCHVSFNEVEKIVTHKRHCFQGNLKDVPGEAPLTFELTVQLDKPRNVQLIVTTYNMKDPPVNTQTSPDPANSAQVNMPDHQNDCQILPQSEVGKTVCPLCFSILKGPIFEELALHLRERHQVIQTLHPVEKKMTFKCIHCLGVYTSTMTASTITLHLVHCRGMVQCQGGPARPTISRQGQVTKPFTSLHSPGVGTLKRGLTTANSSDPKKRKVVDLNPYTPTVFVEDPEDPVTLALDPKGHAEKPYEARKVFLTAYFNCRPYPSQREMEKLAASLWLWKSDVTSHFANCRRSCERDFVSRRSVVLFGFNMRIVHEVQHCLNFGPEWYFKGTVEDKMQLSKTSRAKLWMPQTVRGGPKSLKSKSALIPRPDSYQQPISSDSDSDVEIISVSNSERPITTAARASDGCFAQDNISKQPGVSLHSSAILVETEKQERAHSSRETPGSLETSDTVLGDN</sequence>
<dbReference type="GO" id="GO:0005634">
    <property type="term" value="C:nucleus"/>
    <property type="evidence" value="ECO:0007669"/>
    <property type="project" value="TreeGrafter"/>
</dbReference>
<feature type="region of interest" description="Disordered" evidence="10">
    <location>
        <begin position="744"/>
        <end position="776"/>
    </location>
</feature>
<reference evidence="13" key="2">
    <citation type="submission" date="2025-08" db="UniProtKB">
        <authorList>
            <consortium name="Ensembl"/>
        </authorList>
    </citation>
    <scope>IDENTIFICATION</scope>
</reference>
<dbReference type="AlphaFoldDB" id="A0AAY4CW25"/>
<feature type="domain" description="C2H2-type" evidence="11">
    <location>
        <begin position="72"/>
        <end position="95"/>
    </location>
</feature>
<keyword evidence="6" id="KW-0238">DNA-binding</keyword>
<name>A0AAY4CW25_9TELE</name>
<evidence type="ECO:0000256" key="7">
    <source>
        <dbReference type="ARBA" id="ARBA00023155"/>
    </source>
</evidence>
<dbReference type="Proteomes" id="UP000694580">
    <property type="component" value="Chromosome 12"/>
</dbReference>
<evidence type="ECO:0008006" key="15">
    <source>
        <dbReference type="Google" id="ProtNLM"/>
    </source>
</evidence>
<keyword evidence="1" id="KW-0479">Metal-binding</keyword>
<dbReference type="GO" id="GO:0003677">
    <property type="term" value="F:DNA binding"/>
    <property type="evidence" value="ECO:0007669"/>
    <property type="project" value="UniProtKB-KW"/>
</dbReference>
<evidence type="ECO:0000256" key="3">
    <source>
        <dbReference type="ARBA" id="ARBA00022771"/>
    </source>
</evidence>
<protein>
    <recommendedName>
        <fullName evidence="15">Activity-dependent neuroprotector homeobox protein</fullName>
    </recommendedName>
</protein>
<feature type="domain" description="C2H2-type" evidence="11">
    <location>
        <begin position="105"/>
        <end position="127"/>
    </location>
</feature>
<evidence type="ECO:0000256" key="4">
    <source>
        <dbReference type="ARBA" id="ARBA00022833"/>
    </source>
</evidence>